<keyword evidence="1" id="KW-1133">Transmembrane helix</keyword>
<evidence type="ECO:0000256" key="1">
    <source>
        <dbReference type="SAM" id="Phobius"/>
    </source>
</evidence>
<name>F0W9S8_9STRA</name>
<feature type="transmembrane region" description="Helical" evidence="1">
    <location>
        <begin position="108"/>
        <end position="129"/>
    </location>
</feature>
<dbReference type="HOGENOM" id="CLU_1263515_0_0_1"/>
<reference evidence="2" key="2">
    <citation type="submission" date="2011-02" db="EMBL/GenBank/DDBJ databases">
        <authorList>
            <person name="MacLean D."/>
        </authorList>
    </citation>
    <scope>NUCLEOTIDE SEQUENCE</scope>
</reference>
<feature type="transmembrane region" description="Helical" evidence="1">
    <location>
        <begin position="141"/>
        <end position="164"/>
    </location>
</feature>
<dbReference type="EMBL" id="FR824086">
    <property type="protein sequence ID" value="CCA17896.1"/>
    <property type="molecule type" value="Genomic_DNA"/>
</dbReference>
<keyword evidence="1" id="KW-0812">Transmembrane</keyword>
<protein>
    <submittedName>
        <fullName evidence="2">AlNc14C41G3532 protein</fullName>
    </submittedName>
</protein>
<accession>F0W9S8</accession>
<reference evidence="2" key="1">
    <citation type="journal article" date="2011" name="PLoS Biol.">
        <title>Gene gain and loss during evolution of obligate parasitism in the white rust pathogen of Arabidopsis thaliana.</title>
        <authorList>
            <person name="Kemen E."/>
            <person name="Gardiner A."/>
            <person name="Schultz-Larsen T."/>
            <person name="Kemen A.C."/>
            <person name="Balmuth A.L."/>
            <person name="Robert-Seilaniantz A."/>
            <person name="Bailey K."/>
            <person name="Holub E."/>
            <person name="Studholme D.J."/>
            <person name="Maclean D."/>
            <person name="Jones J.D."/>
        </authorList>
    </citation>
    <scope>NUCLEOTIDE SEQUENCE</scope>
</reference>
<feature type="transmembrane region" description="Helical" evidence="1">
    <location>
        <begin position="6"/>
        <end position="27"/>
    </location>
</feature>
<sequence length="219" mass="23833">MFSNGKILPILTALGTAVTTAAVLYHYQPKRKLLKLTTDDEDAEEDQFKLQNTETLDAPSVLATIASDSVESEQEESDPASLDFENISKSRIYQVIHAIMMHLQDASMLLVVFGLGLLLIVLLASLAIVGTNDKLKSPGELTLFTPLISVSMGMFIAGILNVVFRSNKRPIPIAAGLKRSESAYQATIAETEEYAREGEIVLGAEKRRKGPSKCPFGYG</sequence>
<proteinExistence type="predicted"/>
<dbReference type="AlphaFoldDB" id="F0W9S8"/>
<organism evidence="2">
    <name type="scientific">Albugo laibachii Nc14</name>
    <dbReference type="NCBI Taxonomy" id="890382"/>
    <lineage>
        <taxon>Eukaryota</taxon>
        <taxon>Sar</taxon>
        <taxon>Stramenopiles</taxon>
        <taxon>Oomycota</taxon>
        <taxon>Peronosporomycetes</taxon>
        <taxon>Albuginales</taxon>
        <taxon>Albuginaceae</taxon>
        <taxon>Albugo</taxon>
    </lineage>
</organism>
<evidence type="ECO:0000313" key="2">
    <source>
        <dbReference type="EMBL" id="CCA17896.1"/>
    </source>
</evidence>
<keyword evidence="1" id="KW-0472">Membrane</keyword>
<gene>
    <name evidence="2" type="primary">AlNc14C41G3532</name>
    <name evidence="2" type="ORF">ALNC14_040390</name>
</gene>